<comment type="caution">
    <text evidence="3">The sequence shown here is derived from an EMBL/GenBank/DDBJ whole genome shotgun (WGS) entry which is preliminary data.</text>
</comment>
<dbReference type="EMBL" id="JAFNEN010000309">
    <property type="protein sequence ID" value="KAG8186206.1"/>
    <property type="molecule type" value="Genomic_DNA"/>
</dbReference>
<keyword evidence="4" id="KW-1185">Reference proteome</keyword>
<dbReference type="AlphaFoldDB" id="A0AAV6URH1"/>
<gene>
    <name evidence="3" type="ORF">JTE90_008736</name>
</gene>
<feature type="region of interest" description="Disordered" evidence="1">
    <location>
        <begin position="186"/>
        <end position="215"/>
    </location>
</feature>
<feature type="region of interest" description="Disordered" evidence="1">
    <location>
        <begin position="1"/>
        <end position="22"/>
    </location>
</feature>
<keyword evidence="2" id="KW-1133">Transmembrane helix</keyword>
<reference evidence="3 4" key="1">
    <citation type="journal article" date="2022" name="Nat. Ecol. Evol.">
        <title>A masculinizing supergene underlies an exaggerated male reproductive morph in a spider.</title>
        <authorList>
            <person name="Hendrickx F."/>
            <person name="De Corte Z."/>
            <person name="Sonet G."/>
            <person name="Van Belleghem S.M."/>
            <person name="Kostlbacher S."/>
            <person name="Vangestel C."/>
        </authorList>
    </citation>
    <scope>NUCLEOTIDE SEQUENCE [LARGE SCALE GENOMIC DNA]</scope>
    <source>
        <strain evidence="3">W744_W776</strain>
    </source>
</reference>
<organism evidence="3 4">
    <name type="scientific">Oedothorax gibbosus</name>
    <dbReference type="NCBI Taxonomy" id="931172"/>
    <lineage>
        <taxon>Eukaryota</taxon>
        <taxon>Metazoa</taxon>
        <taxon>Ecdysozoa</taxon>
        <taxon>Arthropoda</taxon>
        <taxon>Chelicerata</taxon>
        <taxon>Arachnida</taxon>
        <taxon>Araneae</taxon>
        <taxon>Araneomorphae</taxon>
        <taxon>Entelegynae</taxon>
        <taxon>Araneoidea</taxon>
        <taxon>Linyphiidae</taxon>
        <taxon>Erigoninae</taxon>
        <taxon>Oedothorax</taxon>
    </lineage>
</organism>
<sequence length="353" mass="39577">MAGVPPPYPPQQHVPPPYDTQPMWSINITNKCQLQHHSETRLSSPTQPITGVHGSAAPYPPQQHVSPPQDTQSMWNTLPQHQQQYHQQAIQPASANFKGLNAKMRSLLYSISFLLTIFIHAVSCEHEYHYNHENDKWPLILSKIEFFWKNKTDAPSTSTTEQTELHNQEAKTELVLENKIEATSTTSLKQTKPSDQEGNHWNSHNVDSTTELSTPPVLQNGTFVENVKETVKASLALLIGVPIFGIIVLCCCCYCCLKCCAACCEDSEEGKVIVVQQNNMQQPSQQPVQPTQVILQQPVYQTPVYTMQPPPPQYGPAPPQQWAVPPHHHHQPAAYDNPDYGEPSAPPPQYGKY</sequence>
<feature type="compositionally biased region" description="Polar residues" evidence="1">
    <location>
        <begin position="35"/>
        <end position="49"/>
    </location>
</feature>
<feature type="compositionally biased region" description="Polar residues" evidence="1">
    <location>
        <begin position="199"/>
        <end position="215"/>
    </location>
</feature>
<accession>A0AAV6URH1</accession>
<keyword evidence="2" id="KW-0812">Transmembrane</keyword>
<evidence type="ECO:0000256" key="1">
    <source>
        <dbReference type="SAM" id="MobiDB-lite"/>
    </source>
</evidence>
<dbReference type="Proteomes" id="UP000827092">
    <property type="component" value="Unassembled WGS sequence"/>
</dbReference>
<feature type="compositionally biased region" description="Pro residues" evidence="1">
    <location>
        <begin position="1"/>
        <end position="19"/>
    </location>
</feature>
<feature type="compositionally biased region" description="Pro residues" evidence="1">
    <location>
        <begin position="344"/>
        <end position="353"/>
    </location>
</feature>
<proteinExistence type="predicted"/>
<feature type="region of interest" description="Disordered" evidence="1">
    <location>
        <begin position="35"/>
        <end position="54"/>
    </location>
</feature>
<name>A0AAV6URH1_9ARAC</name>
<keyword evidence="2" id="KW-0472">Membrane</keyword>
<feature type="compositionally biased region" description="Pro residues" evidence="1">
    <location>
        <begin position="308"/>
        <end position="319"/>
    </location>
</feature>
<protein>
    <submittedName>
        <fullName evidence="3">Uncharacterized protein</fullName>
    </submittedName>
</protein>
<evidence type="ECO:0000256" key="2">
    <source>
        <dbReference type="SAM" id="Phobius"/>
    </source>
</evidence>
<evidence type="ECO:0000313" key="4">
    <source>
        <dbReference type="Proteomes" id="UP000827092"/>
    </source>
</evidence>
<evidence type="ECO:0000313" key="3">
    <source>
        <dbReference type="EMBL" id="KAG8186206.1"/>
    </source>
</evidence>
<feature type="region of interest" description="Disordered" evidence="1">
    <location>
        <begin position="306"/>
        <end position="353"/>
    </location>
</feature>
<feature type="transmembrane region" description="Helical" evidence="2">
    <location>
        <begin position="235"/>
        <end position="257"/>
    </location>
</feature>